<proteinExistence type="predicted"/>
<dbReference type="Pfam" id="PF07847">
    <property type="entry name" value="PCO_ADO"/>
    <property type="match status" value="1"/>
</dbReference>
<dbReference type="PANTHER" id="PTHR22966">
    <property type="entry name" value="2-AMINOETHANETHIOL DIOXYGENASE"/>
    <property type="match status" value="1"/>
</dbReference>
<dbReference type="EMBL" id="OU900102">
    <property type="protein sequence ID" value="CAG9865423.1"/>
    <property type="molecule type" value="Genomic_DNA"/>
</dbReference>
<dbReference type="PANTHER" id="PTHR22966:SF61">
    <property type="entry name" value="2-AMINOETHANETHIOL DIOXYGENASE"/>
    <property type="match status" value="1"/>
</dbReference>
<dbReference type="GO" id="GO:0046872">
    <property type="term" value="F:metal ion binding"/>
    <property type="evidence" value="ECO:0007669"/>
    <property type="project" value="UniProtKB-KW"/>
</dbReference>
<gene>
    <name evidence="4" type="ORF">PHYEVI_LOCUS11658</name>
</gene>
<dbReference type="OrthoDB" id="271433at2759"/>
<dbReference type="SUPFAM" id="SSF51182">
    <property type="entry name" value="RmlC-like cupins"/>
    <property type="match status" value="1"/>
</dbReference>
<evidence type="ECO:0000313" key="4">
    <source>
        <dbReference type="EMBL" id="CAG9865423.1"/>
    </source>
</evidence>
<evidence type="ECO:0000256" key="2">
    <source>
        <dbReference type="ARBA" id="ARBA00023002"/>
    </source>
</evidence>
<keyword evidence="5" id="KW-1185">Reference proteome</keyword>
<dbReference type="Proteomes" id="UP001153712">
    <property type="component" value="Chromosome 9"/>
</dbReference>
<dbReference type="AlphaFoldDB" id="A0A9N9U023"/>
<evidence type="ECO:0000256" key="1">
    <source>
        <dbReference type="ARBA" id="ARBA00022723"/>
    </source>
</evidence>
<dbReference type="GO" id="GO:0005739">
    <property type="term" value="C:mitochondrion"/>
    <property type="evidence" value="ECO:0007669"/>
    <property type="project" value="TreeGrafter"/>
</dbReference>
<dbReference type="CDD" id="cd20289">
    <property type="entry name" value="cupin_ADO"/>
    <property type="match status" value="1"/>
</dbReference>
<keyword evidence="1" id="KW-0479">Metal-binding</keyword>
<evidence type="ECO:0008006" key="6">
    <source>
        <dbReference type="Google" id="ProtNLM"/>
    </source>
</evidence>
<name>A0A9N9U023_PHYSR</name>
<sequence length="250" mass="27885">MSNQIQNVLKQALITFTSKPEVFATNLQLLSAIVDKLTADDVKLDIRKLGNKDNPSEPGAAPVTYIDIYEDATVTMGIFVLKQNKKLPLHNHPEMHGLLKVLSGKVRIISYSINTSKTLEVDSQTRITDNVQRHNALKLAPRRLVTAELTSDDIVDSTCKSCLLEPNEKNIHEIHSVDGPAAFLDILAPPYMTEIPNSGHSRYCSYYSILSNVAPNVFRLQEIRNPPWYWTDTAPYAGPDPTVDLESESN</sequence>
<dbReference type="Gene3D" id="2.60.120.10">
    <property type="entry name" value="Jelly Rolls"/>
    <property type="match status" value="1"/>
</dbReference>
<dbReference type="InterPro" id="IPR014710">
    <property type="entry name" value="RmlC-like_jellyroll"/>
</dbReference>
<organism evidence="4 5">
    <name type="scientific">Phyllotreta striolata</name>
    <name type="common">Striped flea beetle</name>
    <name type="synonym">Crioceris striolata</name>
    <dbReference type="NCBI Taxonomy" id="444603"/>
    <lineage>
        <taxon>Eukaryota</taxon>
        <taxon>Metazoa</taxon>
        <taxon>Ecdysozoa</taxon>
        <taxon>Arthropoda</taxon>
        <taxon>Hexapoda</taxon>
        <taxon>Insecta</taxon>
        <taxon>Pterygota</taxon>
        <taxon>Neoptera</taxon>
        <taxon>Endopterygota</taxon>
        <taxon>Coleoptera</taxon>
        <taxon>Polyphaga</taxon>
        <taxon>Cucujiformia</taxon>
        <taxon>Chrysomeloidea</taxon>
        <taxon>Chrysomelidae</taxon>
        <taxon>Galerucinae</taxon>
        <taxon>Alticini</taxon>
        <taxon>Phyllotreta</taxon>
    </lineage>
</organism>
<dbReference type="GO" id="GO:0016702">
    <property type="term" value="F:oxidoreductase activity, acting on single donors with incorporation of molecular oxygen, incorporation of two atoms of oxygen"/>
    <property type="evidence" value="ECO:0007669"/>
    <property type="project" value="InterPro"/>
</dbReference>
<accession>A0A9N9U023</accession>
<keyword evidence="2" id="KW-0560">Oxidoreductase</keyword>
<evidence type="ECO:0000256" key="3">
    <source>
        <dbReference type="ARBA" id="ARBA00023004"/>
    </source>
</evidence>
<evidence type="ECO:0000313" key="5">
    <source>
        <dbReference type="Proteomes" id="UP001153712"/>
    </source>
</evidence>
<reference evidence="4" key="1">
    <citation type="submission" date="2022-01" db="EMBL/GenBank/DDBJ databases">
        <authorList>
            <person name="King R."/>
        </authorList>
    </citation>
    <scope>NUCLEOTIDE SEQUENCE</scope>
</reference>
<dbReference type="InterPro" id="IPR011051">
    <property type="entry name" value="RmlC_Cupin_sf"/>
</dbReference>
<protein>
    <recommendedName>
        <fullName evidence="6">2-aminoethanethiol dioxygenase</fullName>
    </recommendedName>
</protein>
<dbReference type="InterPro" id="IPR012864">
    <property type="entry name" value="PCO/ADO"/>
</dbReference>
<keyword evidence="3" id="KW-0408">Iron</keyword>